<dbReference type="Proteomes" id="UP001159427">
    <property type="component" value="Unassembled WGS sequence"/>
</dbReference>
<evidence type="ECO:0000313" key="3">
    <source>
        <dbReference type="EMBL" id="CAH3025306.1"/>
    </source>
</evidence>
<keyword evidence="1" id="KW-0539">Nucleus</keyword>
<accession>A0ABN8M6V9</accession>
<keyword evidence="1" id="KW-0810">Translation regulation</keyword>
<comment type="subcellular location">
    <subcellularLocation>
        <location evidence="1">Cytoplasm</location>
    </subcellularLocation>
    <subcellularLocation>
        <location evidence="1">Nucleus</location>
    </subcellularLocation>
</comment>
<dbReference type="PANTHER" id="PTHR12979">
    <property type="entry name" value="CCR4-NOT TRANSCRIPTION COMPLEX SUBUNIT 10"/>
    <property type="match status" value="1"/>
</dbReference>
<evidence type="ECO:0000313" key="4">
    <source>
        <dbReference type="Proteomes" id="UP001159427"/>
    </source>
</evidence>
<protein>
    <recommendedName>
        <fullName evidence="1">CCR4-NOT transcription complex subunit 10</fullName>
    </recommendedName>
</protein>
<comment type="caution">
    <text evidence="3">The sequence shown here is derived from an EMBL/GenBank/DDBJ whole genome shotgun (WGS) entry which is preliminary data.</text>
</comment>
<proteinExistence type="inferred from homology"/>
<reference evidence="3 4" key="1">
    <citation type="submission" date="2022-05" db="EMBL/GenBank/DDBJ databases">
        <authorList>
            <consortium name="Genoscope - CEA"/>
            <person name="William W."/>
        </authorList>
    </citation>
    <scope>NUCLEOTIDE SEQUENCE [LARGE SCALE GENOMIC DNA]</scope>
</reference>
<organism evidence="3 4">
    <name type="scientific">Porites evermanni</name>
    <dbReference type="NCBI Taxonomy" id="104178"/>
    <lineage>
        <taxon>Eukaryota</taxon>
        <taxon>Metazoa</taxon>
        <taxon>Cnidaria</taxon>
        <taxon>Anthozoa</taxon>
        <taxon>Hexacorallia</taxon>
        <taxon>Scleractinia</taxon>
        <taxon>Fungiina</taxon>
        <taxon>Poritidae</taxon>
        <taxon>Porites</taxon>
    </lineage>
</organism>
<sequence length="151" mass="17416">MTLFEEFKGKTVAFAACVVPWCLSSLSKLLELRKNDPKVQHNKTVAQFYHSHCTGPEECGRSLLKIRKQAEKESSQTGEDIDDIDTAYLLYNESIIYFHLRQYTKALVILERLFKIVEPIGKLVVNFVIVMIIIIIIHIKHGFWMACWSLA</sequence>
<dbReference type="PANTHER" id="PTHR12979:SF5">
    <property type="entry name" value="CCR4-NOT TRANSCRIPTION COMPLEX SUBUNIT 10"/>
    <property type="match status" value="1"/>
</dbReference>
<dbReference type="InterPro" id="IPR039740">
    <property type="entry name" value="CNOT10"/>
</dbReference>
<keyword evidence="1" id="KW-0804">Transcription</keyword>
<keyword evidence="2" id="KW-0812">Transmembrane</keyword>
<dbReference type="EMBL" id="CALNXI010000346">
    <property type="protein sequence ID" value="CAH3025306.1"/>
    <property type="molecule type" value="Genomic_DNA"/>
</dbReference>
<comment type="function">
    <text evidence="1">Component of the CCR4-NOT complex which is one of the major cellular mRNA deadenylases and is linked to various cellular processes including bulk mRNA degradation, miRNA-mediated repression, translational repression during translational initiation and general transcription regulation.</text>
</comment>
<name>A0ABN8M6V9_9CNID</name>
<evidence type="ECO:0000256" key="1">
    <source>
        <dbReference type="RuleBase" id="RU367083"/>
    </source>
</evidence>
<gene>
    <name evidence="3" type="ORF">PEVE_00025667</name>
</gene>
<feature type="transmembrane region" description="Helical" evidence="2">
    <location>
        <begin position="120"/>
        <end position="139"/>
    </location>
</feature>
<keyword evidence="2" id="KW-0472">Membrane</keyword>
<evidence type="ECO:0000256" key="2">
    <source>
        <dbReference type="SAM" id="Phobius"/>
    </source>
</evidence>
<keyword evidence="1" id="KW-0943">RNA-mediated gene silencing</keyword>
<comment type="similarity">
    <text evidence="1">Belongs to the CNOT10 family.</text>
</comment>
<keyword evidence="2" id="KW-1133">Transmembrane helix</keyword>
<keyword evidence="4" id="KW-1185">Reference proteome</keyword>
<keyword evidence="1" id="KW-0805">Transcription regulation</keyword>
<keyword evidence="1" id="KW-0963">Cytoplasm</keyword>